<dbReference type="InterPro" id="IPR010730">
    <property type="entry name" value="HET"/>
</dbReference>
<dbReference type="AlphaFoldDB" id="A0A6A5VTZ2"/>
<dbReference type="PANTHER" id="PTHR10622:SF12">
    <property type="entry name" value="HET DOMAIN-CONTAINING PROTEIN"/>
    <property type="match status" value="1"/>
</dbReference>
<dbReference type="Pfam" id="PF06985">
    <property type="entry name" value="HET"/>
    <property type="match status" value="1"/>
</dbReference>
<organism evidence="4 5">
    <name type="scientific">Amniculicola lignicola CBS 123094</name>
    <dbReference type="NCBI Taxonomy" id="1392246"/>
    <lineage>
        <taxon>Eukaryota</taxon>
        <taxon>Fungi</taxon>
        <taxon>Dikarya</taxon>
        <taxon>Ascomycota</taxon>
        <taxon>Pezizomycotina</taxon>
        <taxon>Dothideomycetes</taxon>
        <taxon>Pleosporomycetidae</taxon>
        <taxon>Pleosporales</taxon>
        <taxon>Amniculicolaceae</taxon>
        <taxon>Amniculicola</taxon>
    </lineage>
</organism>
<dbReference type="PANTHER" id="PTHR10622">
    <property type="entry name" value="HET DOMAIN-CONTAINING PROTEIN"/>
    <property type="match status" value="1"/>
</dbReference>
<feature type="region of interest" description="Disordered" evidence="1">
    <location>
        <begin position="559"/>
        <end position="585"/>
    </location>
</feature>
<dbReference type="InterPro" id="IPR058525">
    <property type="entry name" value="DUF8212"/>
</dbReference>
<dbReference type="Proteomes" id="UP000799779">
    <property type="component" value="Unassembled WGS sequence"/>
</dbReference>
<dbReference type="EMBL" id="ML977716">
    <property type="protein sequence ID" value="KAF1993262.1"/>
    <property type="molecule type" value="Genomic_DNA"/>
</dbReference>
<evidence type="ECO:0000259" key="2">
    <source>
        <dbReference type="Pfam" id="PF06985"/>
    </source>
</evidence>
<evidence type="ECO:0000256" key="1">
    <source>
        <dbReference type="SAM" id="MobiDB-lite"/>
    </source>
</evidence>
<feature type="domain" description="Heterokaryon incompatibility" evidence="2">
    <location>
        <begin position="21"/>
        <end position="115"/>
    </location>
</feature>
<dbReference type="OrthoDB" id="20872at2759"/>
<keyword evidence="5" id="KW-1185">Reference proteome</keyword>
<feature type="domain" description="DUF8212" evidence="3">
    <location>
        <begin position="222"/>
        <end position="251"/>
    </location>
</feature>
<evidence type="ECO:0000259" key="3">
    <source>
        <dbReference type="Pfam" id="PF26640"/>
    </source>
</evidence>
<evidence type="ECO:0000313" key="5">
    <source>
        <dbReference type="Proteomes" id="UP000799779"/>
    </source>
</evidence>
<protein>
    <submittedName>
        <fullName evidence="4">Uncharacterized protein</fullName>
    </submittedName>
</protein>
<reference evidence="4" key="1">
    <citation type="journal article" date="2020" name="Stud. Mycol.">
        <title>101 Dothideomycetes genomes: a test case for predicting lifestyles and emergence of pathogens.</title>
        <authorList>
            <person name="Haridas S."/>
            <person name="Albert R."/>
            <person name="Binder M."/>
            <person name="Bloem J."/>
            <person name="Labutti K."/>
            <person name="Salamov A."/>
            <person name="Andreopoulos B."/>
            <person name="Baker S."/>
            <person name="Barry K."/>
            <person name="Bills G."/>
            <person name="Bluhm B."/>
            <person name="Cannon C."/>
            <person name="Castanera R."/>
            <person name="Culley D."/>
            <person name="Daum C."/>
            <person name="Ezra D."/>
            <person name="Gonzalez J."/>
            <person name="Henrissat B."/>
            <person name="Kuo A."/>
            <person name="Liang C."/>
            <person name="Lipzen A."/>
            <person name="Lutzoni F."/>
            <person name="Magnuson J."/>
            <person name="Mondo S."/>
            <person name="Nolan M."/>
            <person name="Ohm R."/>
            <person name="Pangilinan J."/>
            <person name="Park H.-J."/>
            <person name="Ramirez L."/>
            <person name="Alfaro M."/>
            <person name="Sun H."/>
            <person name="Tritt A."/>
            <person name="Yoshinaga Y."/>
            <person name="Zwiers L.-H."/>
            <person name="Turgeon B."/>
            <person name="Goodwin S."/>
            <person name="Spatafora J."/>
            <person name="Crous P."/>
            <person name="Grigoriev I."/>
        </authorList>
    </citation>
    <scope>NUCLEOTIDE SEQUENCE</scope>
    <source>
        <strain evidence="4">CBS 123094</strain>
    </source>
</reference>
<gene>
    <name evidence="4" type="ORF">P154DRAFT_477909</name>
</gene>
<proteinExistence type="predicted"/>
<sequence>MRLINTETLELKQFSANPPPYAILSHTWGPDGSEVLFEEMTHDLRSSPVAARPGYRKIVMTCNIARDVYDLSWAWVDTCCIDKRSSAELSEAINSMFRWYQEAIVCFAVIEDLDKDPNSFPKARWFTRGWTLQELIAPKKLMFYDKWWECRGSRTEWGEEIEEITGISLDVLEGRLALNDIPVATRMHWASSRVTTREEDIAYCLMGIFDINMAMLYGEGPKAFIRLQEEIIKQTPDLSIFGWIDSTAHESMHTGILASSPSYFQDRTMALLPIDDVSQTTEFSDTNRGIRFKSSLHEPPTDSLGCLVLPLDHQTRSGYCAIYLRRVGPNTYVRAHPSRNMLASRVRAVKSDSELRNNTFHVSKKLLPSHEHIIDTRRIHFPANSDAIGYQLFGIEPPGAWSSMFNCLYAGYSSSFRGYLHFRKTEGNTNENQVILLCDYMKRHEGETSAWVFKLVPYSAFDIKERFARYYLRGGGMWIKFAQKCSVAMMVSLRHSNAHRPRLISLVRKKRSGMQPPDEIAVDLEITIVPHFTLNNHVNPATIKKNPDWEFYRLIEPEDDKKPLSDTSDSEALPYLEKLNMGEGT</sequence>
<accession>A0A6A5VTZ2</accession>
<evidence type="ECO:0000313" key="4">
    <source>
        <dbReference type="EMBL" id="KAF1993262.1"/>
    </source>
</evidence>
<name>A0A6A5VTZ2_9PLEO</name>
<dbReference type="Pfam" id="PF26640">
    <property type="entry name" value="DUF8212"/>
    <property type="match status" value="1"/>
</dbReference>